<dbReference type="Gene3D" id="3.20.20.370">
    <property type="entry name" value="Glycoside hydrolase/deacetylase"/>
    <property type="match status" value="1"/>
</dbReference>
<protein>
    <submittedName>
        <fullName evidence="1">UPF0271 protein</fullName>
    </submittedName>
</protein>
<accession>A0ABY1RFD0</accession>
<organism evidence="1 2">
    <name type="scientific">Plantibacter elymi</name>
    <name type="common">nom. nud.</name>
    <dbReference type="NCBI Taxonomy" id="199708"/>
    <lineage>
        <taxon>Bacteria</taxon>
        <taxon>Bacillati</taxon>
        <taxon>Actinomycetota</taxon>
        <taxon>Actinomycetes</taxon>
        <taxon>Micrococcales</taxon>
        <taxon>Microbacteriaceae</taxon>
        <taxon>Plantibacter</taxon>
    </lineage>
</organism>
<dbReference type="EMBL" id="FXWJ01000004">
    <property type="protein sequence ID" value="SMQ72526.1"/>
    <property type="molecule type" value="Genomic_DNA"/>
</dbReference>
<dbReference type="PANTHER" id="PTHR30292">
    <property type="entry name" value="UNCHARACTERIZED PROTEIN YBGL-RELATED"/>
    <property type="match status" value="1"/>
</dbReference>
<name>A0ABY1RFD0_9MICO</name>
<reference evidence="1 2" key="1">
    <citation type="submission" date="2017-04" db="EMBL/GenBank/DDBJ databases">
        <authorList>
            <person name="Varghese N."/>
            <person name="Submissions S."/>
        </authorList>
    </citation>
    <scope>NUCLEOTIDE SEQUENCE [LARGE SCALE GENOMIC DNA]</scope>
    <source>
        <strain evidence="1 2">VKM Ac-1784</strain>
    </source>
</reference>
<proteinExistence type="predicted"/>
<dbReference type="Proteomes" id="UP000194464">
    <property type="component" value="Unassembled WGS sequence"/>
</dbReference>
<evidence type="ECO:0000313" key="2">
    <source>
        <dbReference type="Proteomes" id="UP000194464"/>
    </source>
</evidence>
<dbReference type="SUPFAM" id="SSF88713">
    <property type="entry name" value="Glycoside hydrolase/deacetylase"/>
    <property type="match status" value="1"/>
</dbReference>
<sequence>MAQVDLNSDLGEVWRGVPTADDDAMFALITSANIACGFHAGDDASMCDAVRRSTAHGVSLGAHPSYRDEAGFGRRDQDVPAEVLEAEVLEQLRALQRAVDEVREADGTGVGLAYVKPHGALYNRIAHDRVQARAVVRAVVAASEELGRPLPVLGIPGSVIEQETLAAGLRFVAEAFVDRGYRSDGSLVPRDAPGALLTDETAAARRAVSLVLDRRITSVDGPDFELDAVSLCVHGDTPGAVSLATAVRAALLDAGVELVAPW</sequence>
<dbReference type="CDD" id="cd10787">
    <property type="entry name" value="LamB_YcsF_like"/>
    <property type="match status" value="1"/>
</dbReference>
<dbReference type="InterPro" id="IPR005501">
    <property type="entry name" value="LamB/YcsF/PxpA-like"/>
</dbReference>
<dbReference type="InterPro" id="IPR011330">
    <property type="entry name" value="Glyco_hydro/deAcase_b/a-brl"/>
</dbReference>
<keyword evidence="2" id="KW-1185">Reference proteome</keyword>
<dbReference type="RefSeq" id="WP_086474489.1">
    <property type="nucleotide sequence ID" value="NZ_FXWJ01000004.1"/>
</dbReference>
<gene>
    <name evidence="1" type="ORF">SAMN06295909_2801</name>
</gene>
<evidence type="ECO:0000313" key="1">
    <source>
        <dbReference type="EMBL" id="SMQ72526.1"/>
    </source>
</evidence>
<dbReference type="Pfam" id="PF03746">
    <property type="entry name" value="LamB_YcsF"/>
    <property type="match status" value="1"/>
</dbReference>
<dbReference type="PANTHER" id="PTHR30292:SF0">
    <property type="entry name" value="5-OXOPROLINASE SUBUNIT A"/>
    <property type="match status" value="1"/>
</dbReference>
<dbReference type="NCBIfam" id="NF003814">
    <property type="entry name" value="PRK05406.1-3"/>
    <property type="match status" value="1"/>
</dbReference>
<comment type="caution">
    <text evidence="1">The sequence shown here is derived from an EMBL/GenBank/DDBJ whole genome shotgun (WGS) entry which is preliminary data.</text>
</comment>